<dbReference type="GO" id="GO:0016020">
    <property type="term" value="C:membrane"/>
    <property type="evidence" value="ECO:0007669"/>
    <property type="project" value="UniProtKB-SubCell"/>
</dbReference>
<proteinExistence type="predicted"/>
<keyword evidence="5" id="KW-0863">Zinc-finger</keyword>
<keyword evidence="9 11" id="KW-0472">Membrane</keyword>
<evidence type="ECO:0000259" key="12">
    <source>
        <dbReference type="PROSITE" id="PS51292"/>
    </source>
</evidence>
<evidence type="ECO:0000256" key="6">
    <source>
        <dbReference type="ARBA" id="ARBA00022786"/>
    </source>
</evidence>
<reference evidence="13 14" key="1">
    <citation type="journal article" date="2023" name="Arcadia Sci">
        <title>De novo assembly of a long-read Amblyomma americanum tick genome.</title>
        <authorList>
            <person name="Chou S."/>
            <person name="Poskanzer K.E."/>
            <person name="Rollins M."/>
            <person name="Thuy-Boun P.S."/>
        </authorList>
    </citation>
    <scope>NUCLEOTIDE SEQUENCE [LARGE SCALE GENOMIC DNA]</scope>
    <source>
        <strain evidence="13">F_SG_1</strain>
        <tissue evidence="13">Salivary glands</tissue>
    </source>
</reference>
<name>A0AAQ4DIG2_AMBAM</name>
<evidence type="ECO:0000256" key="9">
    <source>
        <dbReference type="ARBA" id="ARBA00023136"/>
    </source>
</evidence>
<evidence type="ECO:0000256" key="1">
    <source>
        <dbReference type="ARBA" id="ARBA00004141"/>
    </source>
</evidence>
<evidence type="ECO:0000256" key="3">
    <source>
        <dbReference type="ARBA" id="ARBA00022692"/>
    </source>
</evidence>
<dbReference type="AlphaFoldDB" id="A0AAQ4DIG2"/>
<evidence type="ECO:0000256" key="2">
    <source>
        <dbReference type="ARBA" id="ARBA00022679"/>
    </source>
</evidence>
<feature type="region of interest" description="Disordered" evidence="10">
    <location>
        <begin position="1"/>
        <end position="98"/>
    </location>
</feature>
<keyword evidence="6" id="KW-0833">Ubl conjugation pathway</keyword>
<comment type="caution">
    <text evidence="13">The sequence shown here is derived from an EMBL/GenBank/DDBJ whole genome shotgun (WGS) entry which is preliminary data.</text>
</comment>
<dbReference type="PANTHER" id="PTHR46065">
    <property type="entry name" value="E3 UBIQUITIN-PROTEIN LIGASE MARCH 2/3 FAMILY MEMBER"/>
    <property type="match status" value="1"/>
</dbReference>
<keyword evidence="4" id="KW-0479">Metal-binding</keyword>
<protein>
    <recommendedName>
        <fullName evidence="12">RING-CH-type domain-containing protein</fullName>
    </recommendedName>
</protein>
<feature type="domain" description="RING-CH-type" evidence="12">
    <location>
        <begin position="100"/>
        <end position="162"/>
    </location>
</feature>
<dbReference type="GO" id="GO:0004842">
    <property type="term" value="F:ubiquitin-protein transferase activity"/>
    <property type="evidence" value="ECO:0007669"/>
    <property type="project" value="TreeGrafter"/>
</dbReference>
<accession>A0AAQ4DIG2</accession>
<evidence type="ECO:0000256" key="4">
    <source>
        <dbReference type="ARBA" id="ARBA00022723"/>
    </source>
</evidence>
<dbReference type="Gene3D" id="3.30.40.10">
    <property type="entry name" value="Zinc/RING finger domain, C3HC4 (zinc finger)"/>
    <property type="match status" value="1"/>
</dbReference>
<feature type="compositionally biased region" description="Low complexity" evidence="10">
    <location>
        <begin position="78"/>
        <end position="98"/>
    </location>
</feature>
<organism evidence="13 14">
    <name type="scientific">Amblyomma americanum</name>
    <name type="common">Lone star tick</name>
    <dbReference type="NCBI Taxonomy" id="6943"/>
    <lineage>
        <taxon>Eukaryota</taxon>
        <taxon>Metazoa</taxon>
        <taxon>Ecdysozoa</taxon>
        <taxon>Arthropoda</taxon>
        <taxon>Chelicerata</taxon>
        <taxon>Arachnida</taxon>
        <taxon>Acari</taxon>
        <taxon>Parasitiformes</taxon>
        <taxon>Ixodida</taxon>
        <taxon>Ixodoidea</taxon>
        <taxon>Ixodidae</taxon>
        <taxon>Amblyomminae</taxon>
        <taxon>Amblyomma</taxon>
    </lineage>
</organism>
<keyword evidence="3 11" id="KW-0812">Transmembrane</keyword>
<comment type="subcellular location">
    <subcellularLocation>
        <location evidence="1">Membrane</location>
        <topology evidence="1">Multi-pass membrane protein</topology>
    </subcellularLocation>
</comment>
<keyword evidence="8 11" id="KW-1133">Transmembrane helix</keyword>
<dbReference type="GO" id="GO:0016567">
    <property type="term" value="P:protein ubiquitination"/>
    <property type="evidence" value="ECO:0007669"/>
    <property type="project" value="TreeGrafter"/>
</dbReference>
<gene>
    <name evidence="13" type="ORF">V5799_026481</name>
</gene>
<keyword evidence="7" id="KW-0862">Zinc</keyword>
<dbReference type="Proteomes" id="UP001321473">
    <property type="component" value="Unassembled WGS sequence"/>
</dbReference>
<keyword evidence="2" id="KW-0808">Transferase</keyword>
<evidence type="ECO:0000313" key="14">
    <source>
        <dbReference type="Proteomes" id="UP001321473"/>
    </source>
</evidence>
<evidence type="ECO:0000256" key="10">
    <source>
        <dbReference type="SAM" id="MobiDB-lite"/>
    </source>
</evidence>
<dbReference type="PANTHER" id="PTHR46065:SF3">
    <property type="entry name" value="FI20425P1"/>
    <property type="match status" value="1"/>
</dbReference>
<sequence length="268" mass="29794">MLRSPSESMSLFLSSASSSSADDLADAHSHPVIPEAADTDSGHDNLAERTPQDDLAADGADGSVEPDRGSEGSDDDASTSARSSRSTSSTGTCASSSSQAPARRGIWCCICPDEGFEVLEQLYRSPCRCPNAFAHRSCLQEVLYREAEDAACPLCGARYPMQRRTKPMWRWFWEEESRDDATVFLANLAFSVGNMGVLSMAWMYVLFEYHSSTWLSAASLALALLIFSVFWVAFDCIRFRLLYMTYQRWRRANTTLKLMLTDRRAVQA</sequence>
<dbReference type="InterPro" id="IPR013083">
    <property type="entry name" value="Znf_RING/FYVE/PHD"/>
</dbReference>
<feature type="transmembrane region" description="Helical" evidence="11">
    <location>
        <begin position="184"/>
        <end position="207"/>
    </location>
</feature>
<evidence type="ECO:0000313" key="13">
    <source>
        <dbReference type="EMBL" id="KAK8762252.1"/>
    </source>
</evidence>
<dbReference type="EMBL" id="JARKHS020030298">
    <property type="protein sequence ID" value="KAK8762252.1"/>
    <property type="molecule type" value="Genomic_DNA"/>
</dbReference>
<keyword evidence="14" id="KW-1185">Reference proteome</keyword>
<dbReference type="InterPro" id="IPR011016">
    <property type="entry name" value="Znf_RING-CH"/>
</dbReference>
<dbReference type="SUPFAM" id="SSF57850">
    <property type="entry name" value="RING/U-box"/>
    <property type="match status" value="1"/>
</dbReference>
<evidence type="ECO:0000256" key="7">
    <source>
        <dbReference type="ARBA" id="ARBA00022833"/>
    </source>
</evidence>
<dbReference type="GO" id="GO:0008270">
    <property type="term" value="F:zinc ion binding"/>
    <property type="evidence" value="ECO:0007669"/>
    <property type="project" value="UniProtKB-KW"/>
</dbReference>
<feature type="transmembrane region" description="Helical" evidence="11">
    <location>
        <begin position="213"/>
        <end position="234"/>
    </location>
</feature>
<evidence type="ECO:0000256" key="5">
    <source>
        <dbReference type="ARBA" id="ARBA00022771"/>
    </source>
</evidence>
<feature type="compositionally biased region" description="Low complexity" evidence="10">
    <location>
        <begin position="1"/>
        <end position="22"/>
    </location>
</feature>
<feature type="compositionally biased region" description="Basic and acidic residues" evidence="10">
    <location>
        <begin position="40"/>
        <end position="52"/>
    </location>
</feature>
<evidence type="ECO:0000256" key="11">
    <source>
        <dbReference type="SAM" id="Phobius"/>
    </source>
</evidence>
<dbReference type="PROSITE" id="PS51292">
    <property type="entry name" value="ZF_RING_CH"/>
    <property type="match status" value="1"/>
</dbReference>
<evidence type="ECO:0000256" key="8">
    <source>
        <dbReference type="ARBA" id="ARBA00022989"/>
    </source>
</evidence>